<evidence type="ECO:0000256" key="3">
    <source>
        <dbReference type="ARBA" id="ARBA00015817"/>
    </source>
</evidence>
<protein>
    <recommendedName>
        <fullName evidence="3">Rab3 GTPase-activating protein catalytic subunit</fullName>
    </recommendedName>
</protein>
<dbReference type="InterPro" id="IPR026147">
    <property type="entry name" value="Rab3GAP1_conserved"/>
</dbReference>
<comment type="similarity">
    <text evidence="2">Belongs to the Rab3-GAP catalytic subunit family.</text>
</comment>
<organism evidence="7 8">
    <name type="scientific">Apostasia shenzhenica</name>
    <dbReference type="NCBI Taxonomy" id="1088818"/>
    <lineage>
        <taxon>Eukaryota</taxon>
        <taxon>Viridiplantae</taxon>
        <taxon>Streptophyta</taxon>
        <taxon>Embryophyta</taxon>
        <taxon>Tracheophyta</taxon>
        <taxon>Spermatophyta</taxon>
        <taxon>Magnoliopsida</taxon>
        <taxon>Liliopsida</taxon>
        <taxon>Asparagales</taxon>
        <taxon>Orchidaceae</taxon>
        <taxon>Apostasioideae</taxon>
        <taxon>Apostasia</taxon>
    </lineage>
</organism>
<evidence type="ECO:0000313" key="7">
    <source>
        <dbReference type="EMBL" id="PKA66896.1"/>
    </source>
</evidence>
<evidence type="ECO:0000259" key="6">
    <source>
        <dbReference type="Pfam" id="PF13890"/>
    </source>
</evidence>
<dbReference type="GO" id="GO:0005096">
    <property type="term" value="F:GTPase activator activity"/>
    <property type="evidence" value="ECO:0007669"/>
    <property type="project" value="UniProtKB-KW"/>
</dbReference>
<dbReference type="EMBL" id="KZ451885">
    <property type="protein sequence ID" value="PKA66896.1"/>
    <property type="molecule type" value="Genomic_DNA"/>
</dbReference>
<proteinExistence type="inferred from homology"/>
<reference evidence="7 8" key="1">
    <citation type="journal article" date="2017" name="Nature">
        <title>The Apostasia genome and the evolution of orchids.</title>
        <authorList>
            <person name="Zhang G.Q."/>
            <person name="Liu K.W."/>
            <person name="Li Z."/>
            <person name="Lohaus R."/>
            <person name="Hsiao Y.Y."/>
            <person name="Niu S.C."/>
            <person name="Wang J.Y."/>
            <person name="Lin Y.C."/>
            <person name="Xu Q."/>
            <person name="Chen L.J."/>
            <person name="Yoshida K."/>
            <person name="Fujiwara S."/>
            <person name="Wang Z.W."/>
            <person name="Zhang Y.Q."/>
            <person name="Mitsuda N."/>
            <person name="Wang M."/>
            <person name="Liu G.H."/>
            <person name="Pecoraro L."/>
            <person name="Huang H.X."/>
            <person name="Xiao X.J."/>
            <person name="Lin M."/>
            <person name="Wu X.Y."/>
            <person name="Wu W.L."/>
            <person name="Chen Y.Y."/>
            <person name="Chang S.B."/>
            <person name="Sakamoto S."/>
            <person name="Ohme-Takagi M."/>
            <person name="Yagi M."/>
            <person name="Zeng S.J."/>
            <person name="Shen C.Y."/>
            <person name="Yeh C.M."/>
            <person name="Luo Y.B."/>
            <person name="Tsai W.C."/>
            <person name="Van de Peer Y."/>
            <person name="Liu Z.J."/>
        </authorList>
    </citation>
    <scope>NUCLEOTIDE SEQUENCE [LARGE SCALE GENOMIC DNA]</scope>
    <source>
        <strain evidence="8">cv. Shenzhen</strain>
        <tissue evidence="7">Stem</tissue>
    </source>
</reference>
<sequence length="338" mass="38538">MLPFIQNFSGQLERDILTSDMSAFKAANPDAIFEDFIRWHSPGDWESDDAEDKSAFDEVEPPNFRWPPKGKLSRRMTEHGMSWRQIWSTSPALPAFEQKPLFDPIREGEKIIHYLETLKPQQLLSQMVFTAFRACAETLSQTKYGHFKLMNVKIDQLYRTLASTLMQLAGNHLPDKVELMGDLKQLCVVFKHIEKLVVLAASIYHKLYDSPRLSEAIFNEYFNFYVPTMGTVSATVSCDKEFNVKQVVKVHERDVVASLFPPPTANQSWRKVLSMGNLLFGHEPILREIIFSVSSNVSNGQYQSSNLVSSTGDVETHRMYICGTSNDLRVALSVTSWD</sequence>
<dbReference type="Pfam" id="PF13890">
    <property type="entry name" value="Rab3-GTPase_cat"/>
    <property type="match status" value="1"/>
</dbReference>
<dbReference type="Proteomes" id="UP000236161">
    <property type="component" value="Unassembled WGS sequence"/>
</dbReference>
<feature type="domain" description="Rab3GAP catalytic subunit conserved" evidence="6">
    <location>
        <begin position="9"/>
        <end position="116"/>
    </location>
</feature>
<evidence type="ECO:0000256" key="2">
    <source>
        <dbReference type="ARBA" id="ARBA00008856"/>
    </source>
</evidence>
<name>A0A2I0BGI9_9ASPA</name>
<gene>
    <name evidence="7" type="ORF">AXF42_Ash003553</name>
</gene>
<keyword evidence="4" id="KW-0343">GTPase activation</keyword>
<dbReference type="InterPro" id="IPR045700">
    <property type="entry name" value="Rab3GAP1"/>
</dbReference>
<dbReference type="GO" id="GO:0005737">
    <property type="term" value="C:cytoplasm"/>
    <property type="evidence" value="ECO:0007669"/>
    <property type="project" value="UniProtKB-SubCell"/>
</dbReference>
<dbReference type="PANTHER" id="PTHR21422:SF9">
    <property type="entry name" value="RAB3 GTPASE-ACTIVATING PROTEIN CATALYTIC SUBUNIT"/>
    <property type="match status" value="1"/>
</dbReference>
<evidence type="ECO:0000256" key="4">
    <source>
        <dbReference type="ARBA" id="ARBA00022468"/>
    </source>
</evidence>
<evidence type="ECO:0000313" key="8">
    <source>
        <dbReference type="Proteomes" id="UP000236161"/>
    </source>
</evidence>
<keyword evidence="8" id="KW-1185">Reference proteome</keyword>
<dbReference type="PANTHER" id="PTHR21422">
    <property type="entry name" value="RAB3 GTPASE-ACTIVATING PROTEIN CATALYTIC SUBUNIT"/>
    <property type="match status" value="1"/>
</dbReference>
<dbReference type="OrthoDB" id="17346at2759"/>
<accession>A0A2I0BGI9</accession>
<dbReference type="AlphaFoldDB" id="A0A2I0BGI9"/>
<evidence type="ECO:0000256" key="5">
    <source>
        <dbReference type="ARBA" id="ARBA00022490"/>
    </source>
</evidence>
<keyword evidence="5" id="KW-0963">Cytoplasm</keyword>
<dbReference type="STRING" id="1088818.A0A2I0BGI9"/>
<evidence type="ECO:0000256" key="1">
    <source>
        <dbReference type="ARBA" id="ARBA00004496"/>
    </source>
</evidence>
<comment type="subcellular location">
    <subcellularLocation>
        <location evidence="1">Cytoplasm</location>
    </subcellularLocation>
</comment>